<keyword evidence="2 5" id="KW-0812">Transmembrane</keyword>
<dbReference type="Pfam" id="PF01490">
    <property type="entry name" value="Aa_trans"/>
    <property type="match status" value="1"/>
</dbReference>
<evidence type="ECO:0000256" key="3">
    <source>
        <dbReference type="ARBA" id="ARBA00022989"/>
    </source>
</evidence>
<feature type="transmembrane region" description="Helical" evidence="5">
    <location>
        <begin position="416"/>
        <end position="437"/>
    </location>
</feature>
<dbReference type="EMBL" id="CAMXCT020005613">
    <property type="protein sequence ID" value="CAL1166217.1"/>
    <property type="molecule type" value="Genomic_DNA"/>
</dbReference>
<keyword evidence="4 5" id="KW-0472">Membrane</keyword>
<evidence type="ECO:0000256" key="1">
    <source>
        <dbReference type="ARBA" id="ARBA00004141"/>
    </source>
</evidence>
<gene>
    <name evidence="7" type="ORF">C1SCF055_LOCUS37868</name>
</gene>
<reference evidence="7" key="1">
    <citation type="submission" date="2022-10" db="EMBL/GenBank/DDBJ databases">
        <authorList>
            <person name="Chen Y."/>
            <person name="Dougan E. K."/>
            <person name="Chan C."/>
            <person name="Rhodes N."/>
            <person name="Thang M."/>
        </authorList>
    </citation>
    <scope>NUCLEOTIDE SEQUENCE</scope>
</reference>
<comment type="caution">
    <text evidence="7">The sequence shown here is derived from an EMBL/GenBank/DDBJ whole genome shotgun (WGS) entry which is preliminary data.</text>
</comment>
<feature type="domain" description="Amino acid transporter transmembrane" evidence="6">
    <location>
        <begin position="148"/>
        <end position="447"/>
    </location>
</feature>
<dbReference type="EMBL" id="CAMXCT010005613">
    <property type="protein sequence ID" value="CAI4012842.1"/>
    <property type="molecule type" value="Genomic_DNA"/>
</dbReference>
<evidence type="ECO:0000256" key="2">
    <source>
        <dbReference type="ARBA" id="ARBA00022692"/>
    </source>
</evidence>
<name>A0A9P1DNX7_9DINO</name>
<dbReference type="InterPro" id="IPR013057">
    <property type="entry name" value="AA_transpt_TM"/>
</dbReference>
<feature type="transmembrane region" description="Helical" evidence="5">
    <location>
        <begin position="213"/>
        <end position="233"/>
    </location>
</feature>
<dbReference type="AlphaFoldDB" id="A0A9P1DNX7"/>
<protein>
    <recommendedName>
        <fullName evidence="6">Amino acid transporter transmembrane domain-containing protein</fullName>
    </recommendedName>
</protein>
<keyword evidence="3 5" id="KW-1133">Transmembrane helix</keyword>
<organism evidence="7">
    <name type="scientific">Cladocopium goreaui</name>
    <dbReference type="NCBI Taxonomy" id="2562237"/>
    <lineage>
        <taxon>Eukaryota</taxon>
        <taxon>Sar</taxon>
        <taxon>Alveolata</taxon>
        <taxon>Dinophyceae</taxon>
        <taxon>Suessiales</taxon>
        <taxon>Symbiodiniaceae</taxon>
        <taxon>Cladocopium</taxon>
    </lineage>
</organism>
<dbReference type="Proteomes" id="UP001152797">
    <property type="component" value="Unassembled WGS sequence"/>
</dbReference>
<feature type="transmembrane region" description="Helical" evidence="5">
    <location>
        <begin position="547"/>
        <end position="569"/>
    </location>
</feature>
<feature type="transmembrane region" description="Helical" evidence="5">
    <location>
        <begin position="294"/>
        <end position="317"/>
    </location>
</feature>
<feature type="transmembrane region" description="Helical" evidence="5">
    <location>
        <begin position="492"/>
        <end position="517"/>
    </location>
</feature>
<feature type="transmembrane region" description="Helical" evidence="5">
    <location>
        <begin position="263"/>
        <end position="282"/>
    </location>
</feature>
<feature type="transmembrane region" description="Helical" evidence="5">
    <location>
        <begin position="337"/>
        <end position="356"/>
    </location>
</feature>
<feature type="transmembrane region" description="Helical" evidence="5">
    <location>
        <begin position="377"/>
        <end position="396"/>
    </location>
</feature>
<evidence type="ECO:0000256" key="5">
    <source>
        <dbReference type="SAM" id="Phobius"/>
    </source>
</evidence>
<sequence>MSSRVVTPFFLARRKQFWAFAARCPSGAMPTFAQAVASAQAKAPLMRATSMEEAAEDVEMTSFSSGLVDAGETFQLDRKAFEISYALSNEALSETQTFNFCRSARKSILLSLGVSAHAAGNTEQAQVDILTPYAKASNQACMNAYMAVVLGPGTFRLSRAISRCGWLIGFGALLCLSLMHIFICLRLVEVPQLIRQDVPNATFLAKLFLTRRAYWVVAVLSVASWFGASAIQLSNVISNILTVVAFDVAEYADVHKFRNTAPFGWKLFAVMMLAVTIVPLSLKSSAKDLQTKASYAVYAMLAIGAVEMCCAFIHGTFQLLGPNPIDYDMVGSNIIDGLFDMALAFGGIAILPYVLADMLEPQNARKVVTKATTRIMFFYLAVAMVGYFGWANSIQIMTPLQMMMSMSFGYQSCARIISLLFIIKTLTTFPLTFWPLYREVESLLQLDEVLGVQLHLPWAVRRQMVLKVATKICLVTMCLLTLLLNGQSSHRMVLLFMGIPLNVCHFAFPACVGCLAIRRHWQLLKTGQEAREDTVEYMFHSKKIHYWSVHVMAAVMIAICLGLSSYMVLNLQSAPDPQDGCSLWDKSCDIDPGDRVP</sequence>
<reference evidence="8 9" key="2">
    <citation type="submission" date="2024-05" db="EMBL/GenBank/DDBJ databases">
        <authorList>
            <person name="Chen Y."/>
            <person name="Shah S."/>
            <person name="Dougan E. K."/>
            <person name="Thang M."/>
            <person name="Chan C."/>
        </authorList>
    </citation>
    <scope>NUCLEOTIDE SEQUENCE [LARGE SCALE GENOMIC DNA]</scope>
</reference>
<evidence type="ECO:0000313" key="8">
    <source>
        <dbReference type="EMBL" id="CAL4800154.1"/>
    </source>
</evidence>
<evidence type="ECO:0000259" key="6">
    <source>
        <dbReference type="Pfam" id="PF01490"/>
    </source>
</evidence>
<dbReference type="PANTHER" id="PTHR22950">
    <property type="entry name" value="AMINO ACID TRANSPORTER"/>
    <property type="match status" value="1"/>
</dbReference>
<comment type="subcellular location">
    <subcellularLocation>
        <location evidence="1">Membrane</location>
        <topology evidence="1">Multi-pass membrane protein</topology>
    </subcellularLocation>
</comment>
<feature type="transmembrane region" description="Helical" evidence="5">
    <location>
        <begin position="166"/>
        <end position="188"/>
    </location>
</feature>
<keyword evidence="9" id="KW-1185">Reference proteome</keyword>
<dbReference type="EMBL" id="CAMXCT030005613">
    <property type="protein sequence ID" value="CAL4800154.1"/>
    <property type="molecule type" value="Genomic_DNA"/>
</dbReference>
<accession>A0A9P1DNX7</accession>
<evidence type="ECO:0000313" key="7">
    <source>
        <dbReference type="EMBL" id="CAI4012842.1"/>
    </source>
</evidence>
<feature type="transmembrane region" description="Helical" evidence="5">
    <location>
        <begin position="468"/>
        <end position="486"/>
    </location>
</feature>
<dbReference type="OrthoDB" id="410819at2759"/>
<dbReference type="GO" id="GO:0016020">
    <property type="term" value="C:membrane"/>
    <property type="evidence" value="ECO:0007669"/>
    <property type="project" value="UniProtKB-SubCell"/>
</dbReference>
<dbReference type="GO" id="GO:0015179">
    <property type="term" value="F:L-amino acid transmembrane transporter activity"/>
    <property type="evidence" value="ECO:0007669"/>
    <property type="project" value="TreeGrafter"/>
</dbReference>
<evidence type="ECO:0000256" key="4">
    <source>
        <dbReference type="ARBA" id="ARBA00023136"/>
    </source>
</evidence>
<proteinExistence type="predicted"/>
<evidence type="ECO:0000313" key="9">
    <source>
        <dbReference type="Proteomes" id="UP001152797"/>
    </source>
</evidence>